<evidence type="ECO:0000256" key="8">
    <source>
        <dbReference type="ARBA" id="ARBA00023136"/>
    </source>
</evidence>
<proteinExistence type="predicted"/>
<keyword evidence="2" id="KW-1003">Cell membrane</keyword>
<dbReference type="PROSITE" id="PS00211">
    <property type="entry name" value="ABC_TRANSPORTER_1"/>
    <property type="match status" value="1"/>
</dbReference>
<dbReference type="InterPro" id="IPR017871">
    <property type="entry name" value="ABC_transporter-like_CS"/>
</dbReference>
<accession>X7F1E2</accession>
<dbReference type="Gene3D" id="3.40.50.300">
    <property type="entry name" value="P-loop containing nucleotide triphosphate hydrolases"/>
    <property type="match status" value="2"/>
</dbReference>
<keyword evidence="1" id="KW-0813">Transport</keyword>
<feature type="domain" description="ABC transporter" evidence="9">
    <location>
        <begin position="231"/>
        <end position="483"/>
    </location>
</feature>
<dbReference type="Pfam" id="PF00005">
    <property type="entry name" value="ABC_tran"/>
    <property type="match status" value="2"/>
</dbReference>
<dbReference type="STRING" id="1449351.RISW2_22895"/>
<organism evidence="10 11">
    <name type="scientific">Roseivivax isoporae LMG 25204</name>
    <dbReference type="NCBI Taxonomy" id="1449351"/>
    <lineage>
        <taxon>Bacteria</taxon>
        <taxon>Pseudomonadati</taxon>
        <taxon>Pseudomonadota</taxon>
        <taxon>Alphaproteobacteria</taxon>
        <taxon>Rhodobacterales</taxon>
        <taxon>Roseobacteraceae</taxon>
        <taxon>Roseivivax</taxon>
    </lineage>
</organism>
<evidence type="ECO:0000313" key="10">
    <source>
        <dbReference type="EMBL" id="ETX26538.1"/>
    </source>
</evidence>
<evidence type="ECO:0000259" key="9">
    <source>
        <dbReference type="PROSITE" id="PS50893"/>
    </source>
</evidence>
<dbReference type="AlphaFoldDB" id="X7F1E2"/>
<keyword evidence="7" id="KW-1278">Translocase</keyword>
<reference evidence="10 11" key="1">
    <citation type="submission" date="2014-01" db="EMBL/GenBank/DDBJ databases">
        <title>Roseivivax isoporae LMG 25204 Genome Sequencing.</title>
        <authorList>
            <person name="Lai Q."/>
            <person name="Li G."/>
            <person name="Shao Z."/>
        </authorList>
    </citation>
    <scope>NUCLEOTIDE SEQUENCE [LARGE SCALE GENOMIC DNA]</scope>
    <source>
        <strain evidence="10 11">LMG 25204</strain>
    </source>
</reference>
<evidence type="ECO:0000256" key="4">
    <source>
        <dbReference type="ARBA" id="ARBA00022737"/>
    </source>
</evidence>
<keyword evidence="4" id="KW-0677">Repeat</keyword>
<keyword evidence="8" id="KW-0472">Membrane</keyword>
<dbReference type="GO" id="GO:0005524">
    <property type="term" value="F:ATP binding"/>
    <property type="evidence" value="ECO:0007669"/>
    <property type="project" value="UniProtKB-KW"/>
</dbReference>
<name>X7F1E2_9RHOB</name>
<evidence type="ECO:0000313" key="11">
    <source>
        <dbReference type="Proteomes" id="UP000023430"/>
    </source>
</evidence>
<comment type="caution">
    <text evidence="10">The sequence shown here is derived from an EMBL/GenBank/DDBJ whole genome shotgun (WGS) entry which is preliminary data.</text>
</comment>
<evidence type="ECO:0000256" key="6">
    <source>
        <dbReference type="ARBA" id="ARBA00022840"/>
    </source>
</evidence>
<evidence type="ECO:0000256" key="5">
    <source>
        <dbReference type="ARBA" id="ARBA00022741"/>
    </source>
</evidence>
<feature type="domain" description="ABC transporter" evidence="9">
    <location>
        <begin position="1"/>
        <end position="226"/>
    </location>
</feature>
<sequence length="490" mass="52646">MNLKIERGRSYHLMGENGCGKSTLIKILSGAQAATSGTVLINGVDHAGMTPIGALDAGIETVYQDLSLLPNLSVAENVGLSEQLVEHHGSLLRPLATARVRRTAERAIEVVGLPTHRGFMDTPVELLPIAQRQLVAIARGVAGNAGLVIMDEPTTALTRREVANLITVIRRLQADGTALLFVTHKLDEAREIGGTGIVMRDGEFVAEIDVETTDNDEIGYLMTGRRLQQGRYRQDTRETAGAPLLSLDGLTRPGAFDGIDLSVARGEVLGITGLLDSGRNELALALAGIMPVTRGHMRLEGRALRLDHPGTAIEAGIAYVPEDRLTEGLFLEKPIRENIAMSVLGRLRGRFRLLDRSKSDDLAQSTLSDLQIVAPDIHAPVSSLSGGNQQRVLIGRWLATNPRLLVLHGPTVGVDVGSKDTIFRIIQDQAASGMGIIIVSDDLPELLQNCDRIAVMRDHRIARILDAAATTESEIYAEMSGSDARNGVPA</sequence>
<dbReference type="GO" id="GO:0016887">
    <property type="term" value="F:ATP hydrolysis activity"/>
    <property type="evidence" value="ECO:0007669"/>
    <property type="project" value="InterPro"/>
</dbReference>
<dbReference type="EMBL" id="JAME01000082">
    <property type="protein sequence ID" value="ETX26538.1"/>
    <property type="molecule type" value="Genomic_DNA"/>
</dbReference>
<dbReference type="InterPro" id="IPR003593">
    <property type="entry name" value="AAA+_ATPase"/>
</dbReference>
<evidence type="ECO:0000256" key="2">
    <source>
        <dbReference type="ARBA" id="ARBA00022475"/>
    </source>
</evidence>
<dbReference type="SMART" id="SM00382">
    <property type="entry name" value="AAA"/>
    <property type="match status" value="1"/>
</dbReference>
<evidence type="ECO:0000256" key="3">
    <source>
        <dbReference type="ARBA" id="ARBA00022597"/>
    </source>
</evidence>
<dbReference type="InterPro" id="IPR003439">
    <property type="entry name" value="ABC_transporter-like_ATP-bd"/>
</dbReference>
<dbReference type="PROSITE" id="PS50893">
    <property type="entry name" value="ABC_TRANSPORTER_2"/>
    <property type="match status" value="2"/>
</dbReference>
<gene>
    <name evidence="10" type="ORF">RISW2_22895</name>
</gene>
<keyword evidence="3" id="KW-0762">Sugar transport</keyword>
<dbReference type="Proteomes" id="UP000023430">
    <property type="component" value="Unassembled WGS sequence"/>
</dbReference>
<dbReference type="eggNOG" id="COG1129">
    <property type="taxonomic scope" value="Bacteria"/>
</dbReference>
<keyword evidence="11" id="KW-1185">Reference proteome</keyword>
<keyword evidence="5" id="KW-0547">Nucleotide-binding</keyword>
<dbReference type="PATRIC" id="fig|1449351.3.peg.4555"/>
<protein>
    <submittedName>
        <fullName evidence="10">Sugar ABC transporter ATP-binding protein</fullName>
    </submittedName>
</protein>
<dbReference type="CDD" id="cd03216">
    <property type="entry name" value="ABC_Carb_Monos_I"/>
    <property type="match status" value="1"/>
</dbReference>
<dbReference type="InterPro" id="IPR050107">
    <property type="entry name" value="ABC_carbohydrate_import_ATPase"/>
</dbReference>
<keyword evidence="6 10" id="KW-0067">ATP-binding</keyword>
<dbReference type="PANTHER" id="PTHR43790:SF1">
    <property type="entry name" value="XYLOSE IMPORT ATP-BINDING PROTEIN XYLG"/>
    <property type="match status" value="1"/>
</dbReference>
<dbReference type="SUPFAM" id="SSF52540">
    <property type="entry name" value="P-loop containing nucleoside triphosphate hydrolases"/>
    <property type="match status" value="2"/>
</dbReference>
<evidence type="ECO:0000256" key="7">
    <source>
        <dbReference type="ARBA" id="ARBA00022967"/>
    </source>
</evidence>
<dbReference type="InterPro" id="IPR027417">
    <property type="entry name" value="P-loop_NTPase"/>
</dbReference>
<evidence type="ECO:0000256" key="1">
    <source>
        <dbReference type="ARBA" id="ARBA00022448"/>
    </source>
</evidence>
<dbReference type="PANTHER" id="PTHR43790">
    <property type="entry name" value="CARBOHYDRATE TRANSPORT ATP-BINDING PROTEIN MG119-RELATED"/>
    <property type="match status" value="1"/>
</dbReference>
<dbReference type="CDD" id="cd03215">
    <property type="entry name" value="ABC_Carb_Monos_II"/>
    <property type="match status" value="1"/>
</dbReference>